<evidence type="ECO:0000256" key="1">
    <source>
        <dbReference type="ARBA" id="ARBA00001911"/>
    </source>
</evidence>
<dbReference type="EMBL" id="KD161465">
    <property type="protein sequence ID" value="EMS56185.1"/>
    <property type="molecule type" value="Genomic_DNA"/>
</dbReference>
<dbReference type="Gene3D" id="3.40.910.10">
    <property type="entry name" value="Deoxyhypusine synthase"/>
    <property type="match status" value="2"/>
</dbReference>
<dbReference type="eggNOG" id="KOG2924">
    <property type="taxonomic scope" value="Eukaryota"/>
</dbReference>
<dbReference type="PANTHER" id="PTHR11703">
    <property type="entry name" value="DEOXYHYPUSINE SYNTHASE"/>
    <property type="match status" value="1"/>
</dbReference>
<protein>
    <submittedName>
        <fullName evidence="4">Deoxyhypusine synthase</fullName>
    </submittedName>
</protein>
<dbReference type="Pfam" id="PF01916">
    <property type="entry name" value="DS"/>
    <property type="match status" value="2"/>
</dbReference>
<dbReference type="SUPFAM" id="SSF52467">
    <property type="entry name" value="DHS-like NAD/FAD-binding domain"/>
    <property type="match status" value="2"/>
</dbReference>
<reference evidence="4" key="1">
    <citation type="journal article" date="2013" name="Nature">
        <title>Draft genome of the wheat A-genome progenitor Triticum urartu.</title>
        <authorList>
            <person name="Ling H.Q."/>
            <person name="Zhao S."/>
            <person name="Liu D."/>
            <person name="Wang J."/>
            <person name="Sun H."/>
            <person name="Zhang C."/>
            <person name="Fan H."/>
            <person name="Li D."/>
            <person name="Dong L."/>
            <person name="Tao Y."/>
            <person name="Gao C."/>
            <person name="Wu H."/>
            <person name="Li Y."/>
            <person name="Cui Y."/>
            <person name="Guo X."/>
            <person name="Zheng S."/>
            <person name="Wang B."/>
            <person name="Yu K."/>
            <person name="Liang Q."/>
            <person name="Yang W."/>
            <person name="Lou X."/>
            <person name="Chen J."/>
            <person name="Feng M."/>
            <person name="Jian J."/>
            <person name="Zhang X."/>
            <person name="Luo G."/>
            <person name="Jiang Y."/>
            <person name="Liu J."/>
            <person name="Wang Z."/>
            <person name="Sha Y."/>
            <person name="Zhang B."/>
            <person name="Wu H."/>
            <person name="Tang D."/>
            <person name="Shen Q."/>
            <person name="Xue P."/>
            <person name="Zou S."/>
            <person name="Wang X."/>
            <person name="Liu X."/>
            <person name="Wang F."/>
            <person name="Yang Y."/>
            <person name="An X."/>
            <person name="Dong Z."/>
            <person name="Zhang K."/>
            <person name="Zhang X."/>
            <person name="Luo M.C."/>
            <person name="Dvorak J."/>
            <person name="Tong Y."/>
            <person name="Wang J."/>
            <person name="Yang H."/>
            <person name="Li Z."/>
            <person name="Wang D."/>
            <person name="Zhang A."/>
            <person name="Wang J."/>
        </authorList>
    </citation>
    <scope>NUCLEOTIDE SEQUENCE</scope>
</reference>
<name>M7ZUY8_TRIUA</name>
<organism evidence="4">
    <name type="scientific">Triticum urartu</name>
    <name type="common">Red wild einkorn</name>
    <name type="synonym">Crithodium urartu</name>
    <dbReference type="NCBI Taxonomy" id="4572"/>
    <lineage>
        <taxon>Eukaryota</taxon>
        <taxon>Viridiplantae</taxon>
        <taxon>Streptophyta</taxon>
        <taxon>Embryophyta</taxon>
        <taxon>Tracheophyta</taxon>
        <taxon>Spermatophyta</taxon>
        <taxon>Magnoliopsida</taxon>
        <taxon>Liliopsida</taxon>
        <taxon>Poales</taxon>
        <taxon>Poaceae</taxon>
        <taxon>BOP clade</taxon>
        <taxon>Pooideae</taxon>
        <taxon>Triticodae</taxon>
        <taxon>Triticeae</taxon>
        <taxon>Triticinae</taxon>
        <taxon>Triticum</taxon>
    </lineage>
</organism>
<keyword evidence="3" id="KW-0520">NAD</keyword>
<dbReference type="STRING" id="4572.M7ZUY8"/>
<comment type="cofactor">
    <cofactor evidence="1">
        <name>NAD(+)</name>
        <dbReference type="ChEBI" id="CHEBI:57540"/>
    </cofactor>
</comment>
<accession>M7ZUY8</accession>
<dbReference type="GO" id="GO:0034038">
    <property type="term" value="F:deoxyhypusine synthase activity"/>
    <property type="evidence" value="ECO:0007669"/>
    <property type="project" value="TreeGrafter"/>
</dbReference>
<evidence type="ECO:0000313" key="4">
    <source>
        <dbReference type="EMBL" id="EMS56185.1"/>
    </source>
</evidence>
<sequence>MSLPTGDVRMHREMASNDLCTICNASADSGRHSLLDCNMARAVWALVDDELVEDMISNWSPDNDLARVLVTMWSIWYKINVDEDLSRDGHRGVAAAVCRDINVAFLGASAVEGLVILLILRLLHAMSSIKVASDFLEVISNLRSKASCAYATILRDIDQRSQAFEEGIIQQQPPARILGGDRWLQICNAVQGSAGRERLDWRLSQEKPSVECDEAELDPKYRESVKCKIFLGFTSNLVSSGIRDVIRFLVQHHMVDVIVTSAGGIEEDLIKCLGPTYRGDFSLPGALLRSKGLNRIGNLLLPNDNYCKFEEWIMPVLDQMLLEQSTKNVWTPSKVIGRLGKEINDESSYLYWAHKVMHSNERGECCPCILVDRKRKRYDNAVDLVVCLHDPSTEGFSLCAPNTHKTPLALTDGSIGDMLFCHAVHNPGLIIDIVQDVRLVNDEAIHATPRKTGVIILGGGLPKHHICNANMLRNGADYAVYINTAQEFDGSDSGAHPDEAVSWGKIKGSAEPVKVYTC</sequence>
<dbReference type="FunFam" id="3.40.910.10:FF:000010">
    <property type="entry name" value="Deoxyhypusine synthase"/>
    <property type="match status" value="2"/>
</dbReference>
<proteinExistence type="inferred from homology"/>
<evidence type="ECO:0000256" key="3">
    <source>
        <dbReference type="ARBA" id="ARBA00023027"/>
    </source>
</evidence>
<dbReference type="GO" id="GO:0005737">
    <property type="term" value="C:cytoplasm"/>
    <property type="evidence" value="ECO:0007669"/>
    <property type="project" value="TreeGrafter"/>
</dbReference>
<evidence type="ECO:0000256" key="2">
    <source>
        <dbReference type="ARBA" id="ARBA00009892"/>
    </source>
</evidence>
<gene>
    <name evidence="4" type="ORF">TRIUR3_02694</name>
</gene>
<dbReference type="AlphaFoldDB" id="M7ZUY8"/>
<dbReference type="PANTHER" id="PTHR11703:SF0">
    <property type="entry name" value="DEOXYHYPUSINE SYNTHASE"/>
    <property type="match status" value="1"/>
</dbReference>
<dbReference type="InterPro" id="IPR036982">
    <property type="entry name" value="Deoxyhypusine_synthase_sf"/>
</dbReference>
<dbReference type="InterPro" id="IPR002773">
    <property type="entry name" value="Deoxyhypusine_synthase"/>
</dbReference>
<dbReference type="InterPro" id="IPR029035">
    <property type="entry name" value="DHS-like_NAD/FAD-binding_dom"/>
</dbReference>
<comment type="similarity">
    <text evidence="2">Belongs to the deoxyhypusine synthase family.</text>
</comment>